<protein>
    <submittedName>
        <fullName evidence="3">Uncharacterized protein</fullName>
    </submittedName>
</protein>
<dbReference type="RefSeq" id="XP_007677798.1">
    <property type="nucleotide sequence ID" value="XM_007679608.1"/>
</dbReference>
<feature type="compositionally biased region" description="Pro residues" evidence="2">
    <location>
        <begin position="318"/>
        <end position="329"/>
    </location>
</feature>
<reference evidence="3 4" key="1">
    <citation type="journal article" date="2012" name="PLoS Pathog.">
        <title>Diverse lifestyles and strategies of plant pathogenesis encoded in the genomes of eighteen Dothideomycetes fungi.</title>
        <authorList>
            <person name="Ohm R.A."/>
            <person name="Feau N."/>
            <person name="Henrissat B."/>
            <person name="Schoch C.L."/>
            <person name="Horwitz B.A."/>
            <person name="Barry K.W."/>
            <person name="Condon B.J."/>
            <person name="Copeland A.C."/>
            <person name="Dhillon B."/>
            <person name="Glaser F."/>
            <person name="Hesse C.N."/>
            <person name="Kosti I."/>
            <person name="LaButti K."/>
            <person name="Lindquist E.A."/>
            <person name="Lucas S."/>
            <person name="Salamov A.A."/>
            <person name="Bradshaw R.E."/>
            <person name="Ciuffetti L."/>
            <person name="Hamelin R.C."/>
            <person name="Kema G.H.J."/>
            <person name="Lawrence C."/>
            <person name="Scott J.A."/>
            <person name="Spatafora J.W."/>
            <person name="Turgeon B.G."/>
            <person name="de Wit P.J.G.M."/>
            <person name="Zhong S."/>
            <person name="Goodwin S.B."/>
            <person name="Grigoriev I.V."/>
        </authorList>
    </citation>
    <scope>NUCLEOTIDE SEQUENCE [LARGE SCALE GENOMIC DNA]</scope>
    <source>
        <strain evidence="3 4">UAMH 10762</strain>
    </source>
</reference>
<feature type="coiled-coil region" evidence="1">
    <location>
        <begin position="15"/>
        <end position="49"/>
    </location>
</feature>
<sequence length="524" mass="57519">MAAPTQPSPTSLLWEHQLKRENAHLLSRIRELEEAYRESETRRKEFEQDAQMRSSEAVAKLAQQVDALTEDDVKGQVAKIQSEVNRKLDEVQGETEAVTLKLASLEKADSAAEEERSKALAKEKAWLKRIADVEQSLKQYHDSLNALGRRVDQASVDGIKAQLAVLVEQVDQKRHDITTVEEGLSMLDAAHGELRTANEKLAEEIGALAKKSAVMQPITDEVEPHTGRGHRRKRPVPRESVDYDEEPGQPPKKMKKSHKWAGGGADRDIIAQGLATDSPERTKATQHTAPRKQAPPPAAKKPRMEKQPPPKAAAKPQPQRPRTPAPAPAPKKAAPKKAIPPSKPPAQKHVAQPIKKESADMQRYFDGQTNKPIIRSGKGWVEYAETTSSQGELDSPPKQDNDSSNIKRKPGRPRKSYPSREELDLVEAAERMTRGGRMQQAPAGGAGEGTSGARGRASGGAGNFDSLLSSPEPFVRGTPQRKSTKDALLGAFVTSQNSANERQPLPRSGPQQPQRRVIKQDDSD</sequence>
<dbReference type="GeneID" id="19108942"/>
<proteinExistence type="predicted"/>
<dbReference type="eggNOG" id="ENOG502R9BG">
    <property type="taxonomic scope" value="Eukaryota"/>
</dbReference>
<accession>M2LLR9</accession>
<evidence type="ECO:0000313" key="4">
    <source>
        <dbReference type="Proteomes" id="UP000011761"/>
    </source>
</evidence>
<dbReference type="Proteomes" id="UP000011761">
    <property type="component" value="Unassembled WGS sequence"/>
</dbReference>
<feature type="compositionally biased region" description="Gly residues" evidence="2">
    <location>
        <begin position="444"/>
        <end position="462"/>
    </location>
</feature>
<feature type="region of interest" description="Disordered" evidence="2">
    <location>
        <begin position="216"/>
        <end position="524"/>
    </location>
</feature>
<dbReference type="EMBL" id="KB445557">
    <property type="protein sequence ID" value="EMC95252.1"/>
    <property type="molecule type" value="Genomic_DNA"/>
</dbReference>
<evidence type="ECO:0000256" key="1">
    <source>
        <dbReference type="SAM" id="Coils"/>
    </source>
</evidence>
<gene>
    <name evidence="3" type="ORF">BAUCODRAFT_149257</name>
</gene>
<evidence type="ECO:0000256" key="2">
    <source>
        <dbReference type="SAM" id="MobiDB-lite"/>
    </source>
</evidence>
<dbReference type="AlphaFoldDB" id="M2LLR9"/>
<organism evidence="3 4">
    <name type="scientific">Baudoinia panamericana (strain UAMH 10762)</name>
    <name type="common">Angels' share fungus</name>
    <name type="synonym">Baudoinia compniacensis (strain UAMH 10762)</name>
    <dbReference type="NCBI Taxonomy" id="717646"/>
    <lineage>
        <taxon>Eukaryota</taxon>
        <taxon>Fungi</taxon>
        <taxon>Dikarya</taxon>
        <taxon>Ascomycota</taxon>
        <taxon>Pezizomycotina</taxon>
        <taxon>Dothideomycetes</taxon>
        <taxon>Dothideomycetidae</taxon>
        <taxon>Mycosphaerellales</taxon>
        <taxon>Teratosphaeriaceae</taxon>
        <taxon>Baudoinia</taxon>
    </lineage>
</organism>
<dbReference type="KEGG" id="bcom:BAUCODRAFT_149257"/>
<feature type="compositionally biased region" description="Basic residues" evidence="2">
    <location>
        <begin position="406"/>
        <end position="417"/>
    </location>
</feature>
<dbReference type="OMA" id="ANDQQHE"/>
<dbReference type="HOGENOM" id="CLU_519689_0_0_1"/>
<feature type="compositionally biased region" description="Low complexity" evidence="2">
    <location>
        <begin position="330"/>
        <end position="348"/>
    </location>
</feature>
<name>M2LLR9_BAUPA</name>
<dbReference type="OrthoDB" id="3647228at2759"/>
<keyword evidence="4" id="KW-1185">Reference proteome</keyword>
<evidence type="ECO:0000313" key="3">
    <source>
        <dbReference type="EMBL" id="EMC95252.1"/>
    </source>
</evidence>
<feature type="compositionally biased region" description="Basic and acidic residues" evidence="2">
    <location>
        <begin position="418"/>
        <end position="433"/>
    </location>
</feature>
<keyword evidence="1" id="KW-0175">Coiled coil</keyword>